<organism evidence="1 2">
    <name type="scientific">Paenibacillus qinlingensis</name>
    <dbReference type="NCBI Taxonomy" id="1837343"/>
    <lineage>
        <taxon>Bacteria</taxon>
        <taxon>Bacillati</taxon>
        <taxon>Bacillota</taxon>
        <taxon>Bacilli</taxon>
        <taxon>Bacillales</taxon>
        <taxon>Paenibacillaceae</taxon>
        <taxon>Paenibacillus</taxon>
    </lineage>
</organism>
<dbReference type="EMBL" id="JAVDSB010000009">
    <property type="protein sequence ID" value="MDR6553230.1"/>
    <property type="molecule type" value="Genomic_DNA"/>
</dbReference>
<sequence length="122" mass="14123">MKKGWFELDKCKHEDCYCCDCSDCLKIWEIHIYAYEADDDSTPDVTLILSKSTETGNGYFLMEYSITYVGRAMMFDETNAMVKKIDEVSSTNDDMSLTDHLVICREFFDCGKMNKICPSERT</sequence>
<dbReference type="Proteomes" id="UP001267290">
    <property type="component" value="Unassembled WGS sequence"/>
</dbReference>
<dbReference type="RefSeq" id="WP_310500714.1">
    <property type="nucleotide sequence ID" value="NZ_JAVDSB010000009.1"/>
</dbReference>
<proteinExistence type="predicted"/>
<gene>
    <name evidence="1" type="ORF">J2736_004437</name>
</gene>
<protein>
    <submittedName>
        <fullName evidence="1">Uncharacterized protein</fullName>
    </submittedName>
</protein>
<name>A0ABU1P0F6_9BACL</name>
<accession>A0ABU1P0F6</accession>
<keyword evidence="2" id="KW-1185">Reference proteome</keyword>
<comment type="caution">
    <text evidence="1">The sequence shown here is derived from an EMBL/GenBank/DDBJ whole genome shotgun (WGS) entry which is preliminary data.</text>
</comment>
<evidence type="ECO:0000313" key="2">
    <source>
        <dbReference type="Proteomes" id="UP001267290"/>
    </source>
</evidence>
<reference evidence="1 2" key="1">
    <citation type="submission" date="2023-07" db="EMBL/GenBank/DDBJ databases">
        <title>Sorghum-associated microbial communities from plants grown in Nebraska, USA.</title>
        <authorList>
            <person name="Schachtman D."/>
        </authorList>
    </citation>
    <scope>NUCLEOTIDE SEQUENCE [LARGE SCALE GENOMIC DNA]</scope>
    <source>
        <strain evidence="1 2">CC258</strain>
    </source>
</reference>
<evidence type="ECO:0000313" key="1">
    <source>
        <dbReference type="EMBL" id="MDR6553230.1"/>
    </source>
</evidence>